<dbReference type="NCBIfam" id="TIGR00538">
    <property type="entry name" value="hemN"/>
    <property type="match status" value="1"/>
</dbReference>
<dbReference type="EC" id="1.3.98.3" evidence="15"/>
<evidence type="ECO:0000313" key="20">
    <source>
        <dbReference type="Proteomes" id="UP000297693"/>
    </source>
</evidence>
<feature type="binding site" evidence="16">
    <location>
        <position position="113"/>
    </location>
    <ligand>
        <name>S-adenosyl-L-methionine</name>
        <dbReference type="ChEBI" id="CHEBI:59789"/>
        <label>1</label>
    </ligand>
</feature>
<comment type="function">
    <text evidence="13">Involved in the heme biosynthesis. Catalyzes the anaerobic oxidative decarboxylation of propionate groups of rings A and B of coproporphyrinogen III to yield the vinyl groups in protoporphyrinogen IX.</text>
</comment>
<evidence type="ECO:0000256" key="2">
    <source>
        <dbReference type="ARBA" id="ARBA00004785"/>
    </source>
</evidence>
<dbReference type="SUPFAM" id="SSF102114">
    <property type="entry name" value="Radical SAM enzymes"/>
    <property type="match status" value="1"/>
</dbReference>
<comment type="catalytic activity">
    <reaction evidence="14 15">
        <text>coproporphyrinogen III + 2 S-adenosyl-L-methionine = protoporphyrinogen IX + 2 5'-deoxyadenosine + 2 L-methionine + 2 CO2</text>
        <dbReference type="Rhea" id="RHEA:15425"/>
        <dbReference type="ChEBI" id="CHEBI:16526"/>
        <dbReference type="ChEBI" id="CHEBI:17319"/>
        <dbReference type="ChEBI" id="CHEBI:57307"/>
        <dbReference type="ChEBI" id="CHEBI:57309"/>
        <dbReference type="ChEBI" id="CHEBI:57844"/>
        <dbReference type="ChEBI" id="CHEBI:59789"/>
        <dbReference type="EC" id="1.3.98.3"/>
    </reaction>
</comment>
<evidence type="ECO:0000256" key="16">
    <source>
        <dbReference type="PIRSR" id="PIRSR000167-1"/>
    </source>
</evidence>
<feature type="binding site" evidence="16">
    <location>
        <position position="54"/>
    </location>
    <ligand>
        <name>S-adenosyl-L-methionine</name>
        <dbReference type="ChEBI" id="CHEBI:59789"/>
        <label>1</label>
    </ligand>
</feature>
<keyword evidence="12 15" id="KW-0627">Porphyrin biosynthesis</keyword>
<dbReference type="EMBL" id="RQGD01000045">
    <property type="protein sequence ID" value="TGL56646.1"/>
    <property type="molecule type" value="Genomic_DNA"/>
</dbReference>
<feature type="binding site" evidence="17">
    <location>
        <position position="67"/>
    </location>
    <ligand>
        <name>[4Fe-4S] cluster</name>
        <dbReference type="ChEBI" id="CHEBI:49883"/>
        <note>4Fe-4S-S-AdoMet</note>
    </ligand>
</feature>
<feature type="binding site" evidence="17">
    <location>
        <position position="60"/>
    </location>
    <ligand>
        <name>[4Fe-4S] cluster</name>
        <dbReference type="ChEBI" id="CHEBI:49883"/>
        <note>4Fe-4S-S-AdoMet</note>
    </ligand>
</feature>
<dbReference type="InterPro" id="IPR058240">
    <property type="entry name" value="rSAM_sf"/>
</dbReference>
<feature type="binding site" evidence="16">
    <location>
        <position position="244"/>
    </location>
    <ligand>
        <name>S-adenosyl-L-methionine</name>
        <dbReference type="ChEBI" id="CHEBI:59789"/>
        <label>2</label>
    </ligand>
</feature>
<dbReference type="Gene3D" id="3.80.30.20">
    <property type="entry name" value="tm_1862 like domain"/>
    <property type="match status" value="1"/>
</dbReference>
<evidence type="ECO:0000256" key="13">
    <source>
        <dbReference type="ARBA" id="ARBA00024295"/>
    </source>
</evidence>
<evidence type="ECO:0000256" key="12">
    <source>
        <dbReference type="ARBA" id="ARBA00023244"/>
    </source>
</evidence>
<dbReference type="InterPro" id="IPR034505">
    <property type="entry name" value="Coproporphyrinogen-III_oxidase"/>
</dbReference>
<comment type="similarity">
    <text evidence="3 15">Belongs to the anaerobic coproporphyrinogen-III oxidase family.</text>
</comment>
<dbReference type="SFLD" id="SFLDG01065">
    <property type="entry name" value="anaerobic_coproporphyrinogen-I"/>
    <property type="match status" value="1"/>
</dbReference>
<comment type="cofactor">
    <cofactor evidence="15 17">
        <name>[4Fe-4S] cluster</name>
        <dbReference type="ChEBI" id="CHEBI:49883"/>
    </cofactor>
    <text evidence="15 17">Binds 1 [4Fe-4S] cluster. The cluster is coordinated with 3 cysteines and an exchangeable S-adenosyl-L-methionine.</text>
</comment>
<evidence type="ECO:0000259" key="18">
    <source>
        <dbReference type="PROSITE" id="PS51918"/>
    </source>
</evidence>
<evidence type="ECO:0000256" key="4">
    <source>
        <dbReference type="ARBA" id="ARBA00011245"/>
    </source>
</evidence>
<comment type="subunit">
    <text evidence="4">Monomer.</text>
</comment>
<dbReference type="AlphaFoldDB" id="A0A4R9JW96"/>
<dbReference type="InterPro" id="IPR004558">
    <property type="entry name" value="Coprogen_oxidase_HemN"/>
</dbReference>
<evidence type="ECO:0000256" key="8">
    <source>
        <dbReference type="ARBA" id="ARBA00022723"/>
    </source>
</evidence>
<proteinExistence type="inferred from homology"/>
<gene>
    <name evidence="19" type="primary">hemN</name>
    <name evidence="19" type="ORF">EHQ58_15720</name>
</gene>
<evidence type="ECO:0000256" key="14">
    <source>
        <dbReference type="ARBA" id="ARBA00048321"/>
    </source>
</evidence>
<evidence type="ECO:0000256" key="9">
    <source>
        <dbReference type="ARBA" id="ARBA00023002"/>
    </source>
</evidence>
<name>A0A4R9JW96_9LEPT</name>
<dbReference type="Gene3D" id="1.10.10.920">
    <property type="match status" value="1"/>
</dbReference>
<dbReference type="CDD" id="cd01335">
    <property type="entry name" value="Radical_SAM"/>
    <property type="match status" value="1"/>
</dbReference>
<reference evidence="19" key="1">
    <citation type="journal article" date="2019" name="PLoS Negl. Trop. Dis.">
        <title>Revisiting the worldwide diversity of Leptospira species in the environment.</title>
        <authorList>
            <person name="Vincent A.T."/>
            <person name="Schiettekatte O."/>
            <person name="Bourhy P."/>
            <person name="Veyrier F.J."/>
            <person name="Picardeau M."/>
        </authorList>
    </citation>
    <scope>NUCLEOTIDE SEQUENCE [LARGE SCALE GENOMIC DNA]</scope>
    <source>
        <strain evidence="19">201702476</strain>
    </source>
</reference>
<protein>
    <recommendedName>
        <fullName evidence="15">Coproporphyrinogen-III oxidase</fullName>
        <ecNumber evidence="15">1.3.98.3</ecNumber>
    </recommendedName>
</protein>
<dbReference type="PANTHER" id="PTHR13932:SF6">
    <property type="entry name" value="OXYGEN-INDEPENDENT COPROPORPHYRINOGEN III OXIDASE"/>
    <property type="match status" value="1"/>
</dbReference>
<evidence type="ECO:0000256" key="3">
    <source>
        <dbReference type="ARBA" id="ARBA00005493"/>
    </source>
</evidence>
<dbReference type="PANTHER" id="PTHR13932">
    <property type="entry name" value="COPROPORPHYRINIGEN III OXIDASE"/>
    <property type="match status" value="1"/>
</dbReference>
<feature type="binding site" evidence="16">
    <location>
        <begin position="114"/>
        <end position="115"/>
    </location>
    <ligand>
        <name>S-adenosyl-L-methionine</name>
        <dbReference type="ChEBI" id="CHEBI:59789"/>
        <label>2</label>
    </ligand>
</feature>
<dbReference type="GO" id="GO:0004109">
    <property type="term" value="F:coproporphyrinogen oxidase activity"/>
    <property type="evidence" value="ECO:0007669"/>
    <property type="project" value="InterPro"/>
</dbReference>
<keyword evidence="7 15" id="KW-0949">S-adenosyl-L-methionine</keyword>
<feature type="binding site" evidence="16">
    <location>
        <position position="146"/>
    </location>
    <ligand>
        <name>S-adenosyl-L-methionine</name>
        <dbReference type="ChEBI" id="CHEBI:59789"/>
        <label>1</label>
    </ligand>
</feature>
<dbReference type="GO" id="GO:0051989">
    <property type="term" value="F:coproporphyrinogen dehydrogenase activity"/>
    <property type="evidence" value="ECO:0007669"/>
    <property type="project" value="UniProtKB-EC"/>
</dbReference>
<dbReference type="SMART" id="SM00729">
    <property type="entry name" value="Elp3"/>
    <property type="match status" value="1"/>
</dbReference>
<evidence type="ECO:0000256" key="6">
    <source>
        <dbReference type="ARBA" id="ARBA00022490"/>
    </source>
</evidence>
<keyword evidence="9 15" id="KW-0560">Oxidoreductase</keyword>
<evidence type="ECO:0000313" key="19">
    <source>
        <dbReference type="EMBL" id="TGL56646.1"/>
    </source>
</evidence>
<feature type="binding site" evidence="16">
    <location>
        <begin position="66"/>
        <end position="68"/>
    </location>
    <ligand>
        <name>S-adenosyl-L-methionine</name>
        <dbReference type="ChEBI" id="CHEBI:59789"/>
        <label>2</label>
    </ligand>
</feature>
<keyword evidence="10 15" id="KW-0408">Iron</keyword>
<dbReference type="InterPro" id="IPR006638">
    <property type="entry name" value="Elp3/MiaA/NifB-like_rSAM"/>
</dbReference>
<dbReference type="InterPro" id="IPR007197">
    <property type="entry name" value="rSAM"/>
</dbReference>
<dbReference type="GO" id="GO:0051539">
    <property type="term" value="F:4 iron, 4 sulfur cluster binding"/>
    <property type="evidence" value="ECO:0007669"/>
    <property type="project" value="UniProtKB-KW"/>
</dbReference>
<feature type="binding site" evidence="16">
    <location>
        <position position="330"/>
    </location>
    <ligand>
        <name>S-adenosyl-L-methionine</name>
        <dbReference type="ChEBI" id="CHEBI:59789"/>
        <label>1</label>
    </ligand>
</feature>
<dbReference type="UniPathway" id="UPA00251">
    <property type="reaction ID" value="UER00323"/>
</dbReference>
<dbReference type="InterPro" id="IPR023404">
    <property type="entry name" value="rSAM_horseshoe"/>
</dbReference>
<dbReference type="Pfam" id="PF04055">
    <property type="entry name" value="Radical_SAM"/>
    <property type="match status" value="1"/>
</dbReference>
<keyword evidence="20" id="KW-1185">Reference proteome</keyword>
<evidence type="ECO:0000256" key="7">
    <source>
        <dbReference type="ARBA" id="ARBA00022691"/>
    </source>
</evidence>
<evidence type="ECO:0000256" key="5">
    <source>
        <dbReference type="ARBA" id="ARBA00022485"/>
    </source>
</evidence>
<evidence type="ECO:0000256" key="10">
    <source>
        <dbReference type="ARBA" id="ARBA00023004"/>
    </source>
</evidence>
<dbReference type="PROSITE" id="PS51918">
    <property type="entry name" value="RADICAL_SAM"/>
    <property type="match status" value="1"/>
</dbReference>
<feature type="binding site" evidence="16">
    <location>
        <position position="185"/>
    </location>
    <ligand>
        <name>S-adenosyl-L-methionine</name>
        <dbReference type="ChEBI" id="CHEBI:59789"/>
        <label>2</label>
    </ligand>
</feature>
<dbReference type="GO" id="GO:0006782">
    <property type="term" value="P:protoporphyrinogen IX biosynthetic process"/>
    <property type="evidence" value="ECO:0007669"/>
    <property type="project" value="UniProtKB-UniPathway"/>
</dbReference>
<feature type="domain" description="Radical SAM core" evidence="18">
    <location>
        <begin position="45"/>
        <end position="280"/>
    </location>
</feature>
<evidence type="ECO:0000256" key="17">
    <source>
        <dbReference type="PIRSR" id="PIRSR000167-2"/>
    </source>
</evidence>
<evidence type="ECO:0000256" key="11">
    <source>
        <dbReference type="ARBA" id="ARBA00023014"/>
    </source>
</evidence>
<sequence length="449" mass="51914">MLSKSDLLKKYDIPAPRYTSYPTVPYWSENPSTKEWLDSLETNLSKPGSALSIYIHIPFCETLCTFCGCNTSITKNHSVERPYVDAVLKELLLYQEKLPSMEMTTLKDIHLGGGTPTYLSEQHLDHLLKDLLKNFKKTNDSEFSIEVDPRRTRLSQLEILKEYGFRRISLGVQDFDPEVQRLVNRNQSFEETKTITEGARSLSYNSVNFDLIYGLPKQTALSMRKTFLQTLSLKPDRIAFYSYAHVPWIKPSQRLFTELDLPQSEEKRELYEIGREILESAGYIEIGMDHFALKHDPLAIASQTNQLHRNFMGYSSHTTDVMLGLGASAISETQDIFFQNQKLEIKYRNQIHNSEIPNFRGHKLSDSDKLRRQLILSIMTKWRVSVPKVLVSDIKTYLQEMENDELITWKENELFVCEKGKPFLRIIGTAFDEKLREGKPEGMLFSKAI</sequence>
<evidence type="ECO:0000256" key="15">
    <source>
        <dbReference type="PIRNR" id="PIRNR000167"/>
    </source>
</evidence>
<keyword evidence="11 15" id="KW-0411">Iron-sulfur</keyword>
<feature type="binding site" evidence="16">
    <location>
        <position position="210"/>
    </location>
    <ligand>
        <name>S-adenosyl-L-methionine</name>
        <dbReference type="ChEBI" id="CHEBI:59789"/>
        <label>2</label>
    </ligand>
</feature>
<keyword evidence="5 15" id="KW-0004">4Fe-4S</keyword>
<dbReference type="GO" id="GO:0046872">
    <property type="term" value="F:metal ion binding"/>
    <property type="evidence" value="ECO:0007669"/>
    <property type="project" value="UniProtKB-KW"/>
</dbReference>
<feature type="binding site" evidence="16">
    <location>
        <position position="173"/>
    </location>
    <ligand>
        <name>S-adenosyl-L-methionine</name>
        <dbReference type="ChEBI" id="CHEBI:59789"/>
        <label>2</label>
    </ligand>
</feature>
<comment type="subcellular location">
    <subcellularLocation>
        <location evidence="1 15">Cytoplasm</location>
    </subcellularLocation>
</comment>
<dbReference type="SFLD" id="SFLDG01082">
    <property type="entry name" value="B12-binding_domain_containing"/>
    <property type="match status" value="1"/>
</dbReference>
<evidence type="ECO:0000256" key="1">
    <source>
        <dbReference type="ARBA" id="ARBA00004496"/>
    </source>
</evidence>
<keyword evidence="8 15" id="KW-0479">Metal-binding</keyword>
<keyword evidence="6 15" id="KW-0963">Cytoplasm</keyword>
<dbReference type="PIRSF" id="PIRSF000167">
    <property type="entry name" value="HemN"/>
    <property type="match status" value="1"/>
</dbReference>
<dbReference type="OrthoDB" id="9808022at2"/>
<feature type="binding site" evidence="17">
    <location>
        <position position="64"/>
    </location>
    <ligand>
        <name>[4Fe-4S] cluster</name>
        <dbReference type="ChEBI" id="CHEBI:49883"/>
        <note>4Fe-4S-S-AdoMet</note>
    </ligand>
</feature>
<dbReference type="GO" id="GO:0005737">
    <property type="term" value="C:cytoplasm"/>
    <property type="evidence" value="ECO:0007669"/>
    <property type="project" value="UniProtKB-SubCell"/>
</dbReference>
<organism evidence="19 20">
    <name type="scientific">Leptospira ognonensis</name>
    <dbReference type="NCBI Taxonomy" id="2484945"/>
    <lineage>
        <taxon>Bacteria</taxon>
        <taxon>Pseudomonadati</taxon>
        <taxon>Spirochaetota</taxon>
        <taxon>Spirochaetia</taxon>
        <taxon>Leptospirales</taxon>
        <taxon>Leptospiraceae</taxon>
        <taxon>Leptospira</taxon>
    </lineage>
</organism>
<dbReference type="SFLD" id="SFLDS00029">
    <property type="entry name" value="Radical_SAM"/>
    <property type="match status" value="1"/>
</dbReference>
<dbReference type="Proteomes" id="UP000297693">
    <property type="component" value="Unassembled WGS sequence"/>
</dbReference>
<comment type="pathway">
    <text evidence="2 15">Porphyrin-containing compound metabolism; protoporphyrin-IX biosynthesis; protoporphyrinogen-IX from coproporphyrinogen-III (AdoMet route): step 1/1.</text>
</comment>
<comment type="caution">
    <text evidence="19">The sequence shown here is derived from an EMBL/GenBank/DDBJ whole genome shotgun (WGS) entry which is preliminary data.</text>
</comment>
<dbReference type="RefSeq" id="WP_135624864.1">
    <property type="nucleotide sequence ID" value="NZ_RQGD01000045.1"/>
</dbReference>
<accession>A0A4R9JW96</accession>